<proteinExistence type="predicted"/>
<dbReference type="EMBL" id="CP022196">
    <property type="protein sequence ID" value="ATG47062.1"/>
    <property type="molecule type" value="Genomic_DNA"/>
</dbReference>
<keyword evidence="1" id="KW-0732">Signal</keyword>
<evidence type="ECO:0000256" key="1">
    <source>
        <dbReference type="SAM" id="SignalP"/>
    </source>
</evidence>
<evidence type="ECO:0000313" key="3">
    <source>
        <dbReference type="Proteomes" id="UP000217935"/>
    </source>
</evidence>
<sequence length="107" mass="10911">MFVFTKSISHVYSKDVCSKGALSKAVLTAAFAMAVMAAGDPVLASQTGTSAQKTTVGGSGGTRFDWLAGGKDVADAGMTTTAPTPQGSGSWICSPAGFGNHSRCYRR</sequence>
<name>A0A291GAI7_9RHOB</name>
<accession>A0A291GAI7</accession>
<reference evidence="2 3" key="1">
    <citation type="submission" date="2017-06" db="EMBL/GenBank/DDBJ databases">
        <title>Celeribacter sp. TSPH2 complete genome sequence.</title>
        <authorList>
            <person name="Woo J.-H."/>
            <person name="Kim H.-S."/>
        </authorList>
    </citation>
    <scope>NUCLEOTIDE SEQUENCE [LARGE SCALE GENOMIC DNA]</scope>
    <source>
        <strain evidence="2 3">TSPH2</strain>
    </source>
</reference>
<dbReference type="KEGG" id="ceh:CEW89_05420"/>
<feature type="chain" id="PRO_5012584053" evidence="1">
    <location>
        <begin position="38"/>
        <end position="107"/>
    </location>
</feature>
<dbReference type="OrthoDB" id="7875306at2"/>
<dbReference type="STRING" id="1758178.GCA_001550095_00495"/>
<dbReference type="Proteomes" id="UP000217935">
    <property type="component" value="Chromosome"/>
</dbReference>
<protein>
    <submittedName>
        <fullName evidence="2">Uncharacterized protein</fullName>
    </submittedName>
</protein>
<keyword evidence="3" id="KW-1185">Reference proteome</keyword>
<dbReference type="AlphaFoldDB" id="A0A291GAI7"/>
<feature type="signal peptide" evidence="1">
    <location>
        <begin position="1"/>
        <end position="37"/>
    </location>
</feature>
<evidence type="ECO:0000313" key="2">
    <source>
        <dbReference type="EMBL" id="ATG47062.1"/>
    </source>
</evidence>
<gene>
    <name evidence="2" type="ORF">CEW89_05420</name>
</gene>
<dbReference type="RefSeq" id="WP_096805193.1">
    <property type="nucleotide sequence ID" value="NZ_CP022196.1"/>
</dbReference>
<organism evidence="2 3">
    <name type="scientific">Celeribacter ethanolicus</name>
    <dbReference type="NCBI Taxonomy" id="1758178"/>
    <lineage>
        <taxon>Bacteria</taxon>
        <taxon>Pseudomonadati</taxon>
        <taxon>Pseudomonadota</taxon>
        <taxon>Alphaproteobacteria</taxon>
        <taxon>Rhodobacterales</taxon>
        <taxon>Roseobacteraceae</taxon>
        <taxon>Celeribacter</taxon>
    </lineage>
</organism>